<dbReference type="STRING" id="7574.A0A2R2MNW2"/>
<reference evidence="12" key="1">
    <citation type="submission" date="2025-08" db="UniProtKB">
        <authorList>
            <consortium name="RefSeq"/>
        </authorList>
    </citation>
    <scope>IDENTIFICATION</scope>
    <source>
        <tissue evidence="12">Gonads</tissue>
    </source>
</reference>
<evidence type="ECO:0000256" key="2">
    <source>
        <dbReference type="ARBA" id="ARBA00012418"/>
    </source>
</evidence>
<evidence type="ECO:0000259" key="9">
    <source>
        <dbReference type="Pfam" id="PF04563"/>
    </source>
</evidence>
<feature type="domain" description="RNA polymerase Rpb2" evidence="8">
    <location>
        <begin position="201"/>
        <end position="394"/>
    </location>
</feature>
<dbReference type="InParanoid" id="A0A2R2MNW2"/>
<feature type="domain" description="RNA polymerase Rpb2" evidence="10">
    <location>
        <begin position="468"/>
        <end position="516"/>
    </location>
</feature>
<dbReference type="Proteomes" id="UP000085678">
    <property type="component" value="Unplaced"/>
</dbReference>
<dbReference type="GO" id="GO:0032549">
    <property type="term" value="F:ribonucleoside binding"/>
    <property type="evidence" value="ECO:0007669"/>
    <property type="project" value="InterPro"/>
</dbReference>
<dbReference type="InterPro" id="IPR015712">
    <property type="entry name" value="DNA-dir_RNA_pol_su2"/>
</dbReference>
<dbReference type="SUPFAM" id="SSF64484">
    <property type="entry name" value="beta and beta-prime subunits of DNA dependent RNA-polymerase"/>
    <property type="match status" value="1"/>
</dbReference>
<dbReference type="Pfam" id="PF04565">
    <property type="entry name" value="RNA_pol_Rpb2_3"/>
    <property type="match status" value="1"/>
</dbReference>
<dbReference type="InterPro" id="IPR007645">
    <property type="entry name" value="RNA_pol_Rpb2_3"/>
</dbReference>
<proteinExistence type="inferred from homology"/>
<comment type="similarity">
    <text evidence="1 7">Belongs to the RNA polymerase beta chain family.</text>
</comment>
<evidence type="ECO:0000256" key="6">
    <source>
        <dbReference type="ARBA" id="ARBA00023163"/>
    </source>
</evidence>
<protein>
    <recommendedName>
        <fullName evidence="2">DNA-directed RNA polymerase</fullName>
        <ecNumber evidence="2">2.7.7.6</ecNumber>
    </recommendedName>
</protein>
<dbReference type="RefSeq" id="XP_023931893.1">
    <property type="nucleotide sequence ID" value="XM_024076125.1"/>
</dbReference>
<keyword evidence="3" id="KW-0240">DNA-directed RNA polymerase</keyword>
<dbReference type="NCBIfam" id="NF007175">
    <property type="entry name" value="PRK09606.1"/>
    <property type="match status" value="1"/>
</dbReference>
<dbReference type="KEGG" id="lak:112042136"/>
<dbReference type="GeneID" id="112042136"/>
<dbReference type="FunFam" id="3.90.1100.10:FF:000003">
    <property type="entry name" value="DNA-directed RNA polymerase subunit beta"/>
    <property type="match status" value="1"/>
</dbReference>
<dbReference type="EC" id="2.7.7.6" evidence="2"/>
<keyword evidence="6" id="KW-0804">Transcription</keyword>
<evidence type="ECO:0000259" key="10">
    <source>
        <dbReference type="Pfam" id="PF04565"/>
    </source>
</evidence>
<evidence type="ECO:0000256" key="1">
    <source>
        <dbReference type="ARBA" id="ARBA00006835"/>
    </source>
</evidence>
<evidence type="ECO:0000256" key="3">
    <source>
        <dbReference type="ARBA" id="ARBA00022478"/>
    </source>
</evidence>
<dbReference type="PANTHER" id="PTHR20856">
    <property type="entry name" value="DNA-DIRECTED RNA POLYMERASE I SUBUNIT 2"/>
    <property type="match status" value="1"/>
</dbReference>
<accession>A0A2R2MNW2</accession>
<organism evidence="11 12">
    <name type="scientific">Lingula anatina</name>
    <name type="common">Brachiopod</name>
    <name type="synonym">Lingula unguis</name>
    <dbReference type="NCBI Taxonomy" id="7574"/>
    <lineage>
        <taxon>Eukaryota</taxon>
        <taxon>Metazoa</taxon>
        <taxon>Spiralia</taxon>
        <taxon>Lophotrochozoa</taxon>
        <taxon>Brachiopoda</taxon>
        <taxon>Linguliformea</taxon>
        <taxon>Lingulata</taxon>
        <taxon>Lingulida</taxon>
        <taxon>Linguloidea</taxon>
        <taxon>Lingulidae</taxon>
        <taxon>Lingula</taxon>
    </lineage>
</organism>
<dbReference type="Pfam" id="PF04563">
    <property type="entry name" value="RNA_pol_Rpb2_1"/>
    <property type="match status" value="1"/>
</dbReference>
<dbReference type="Gene3D" id="3.90.1100.10">
    <property type="match status" value="2"/>
</dbReference>
<evidence type="ECO:0000256" key="7">
    <source>
        <dbReference type="RuleBase" id="RU000434"/>
    </source>
</evidence>
<gene>
    <name evidence="12" type="primary">LOC112042136</name>
</gene>
<dbReference type="AlphaFoldDB" id="A0A2R2MNW2"/>
<keyword evidence="4" id="KW-0808">Transferase</keyword>
<dbReference type="InterPro" id="IPR007642">
    <property type="entry name" value="RNA_pol_Rpb2_2"/>
</dbReference>
<sequence>MYDQDEEMFDEDDGDDITSDLWQEAAWIVISSYFDEKGLVRQQLDSFDEFIQMSVQRIVEDSPQIDLQAEAQHTSGVVETPPRYLLKFEQIYLSKPTHWEKDGAPSPMMPNEARLRNLTYSAPLYVDITKTVVKEGEDPIETQHQKTFIGKIPIMLRSTYCLLNGLTDRDLTELNECPLDPGGYFIINGSEKVLIAQEKMATNTVYVFQQKDSKYAYKTEIRSCLEHSSRPTSTLWVNMLARGGQGARKSAIGQRIIAILPYIRQEIPIIIVFRALGFVSDRDILEHIIYDFDDPEMMEMVKPSLDEAFVIQEQNVALNFIGARGARPGVTKEKRIKYAREILQKEMLPHVGVSDFCETKKAYFLGYMVHRLLLAAIGRREVDDRDHYGNKRLDLAGPLLAFLFRGLFRNLMKEVRMYAQKFIDRGKDFNLELAIKTRIITDGLKYSLATGNWGDQKKAHQARAGVSQVLNRLTFASTLSHLRRLNSPIGRDGKLARPRQLHNSHWGMICPAETPEIL</sequence>
<dbReference type="InterPro" id="IPR007644">
    <property type="entry name" value="RNA_pol_bsu_protrusion"/>
</dbReference>
<feature type="domain" description="RNA polymerase beta subunit protrusion" evidence="9">
    <location>
        <begin position="38"/>
        <end position="441"/>
    </location>
</feature>
<evidence type="ECO:0000313" key="11">
    <source>
        <dbReference type="Proteomes" id="UP000085678"/>
    </source>
</evidence>
<evidence type="ECO:0000256" key="5">
    <source>
        <dbReference type="ARBA" id="ARBA00022695"/>
    </source>
</evidence>
<evidence type="ECO:0000259" key="8">
    <source>
        <dbReference type="Pfam" id="PF04561"/>
    </source>
</evidence>
<keyword evidence="11" id="KW-1185">Reference proteome</keyword>
<keyword evidence="5" id="KW-0548">Nucleotidyltransferase</keyword>
<dbReference type="GO" id="GO:0003677">
    <property type="term" value="F:DNA binding"/>
    <property type="evidence" value="ECO:0007669"/>
    <property type="project" value="InterPro"/>
</dbReference>
<evidence type="ECO:0000256" key="4">
    <source>
        <dbReference type="ARBA" id="ARBA00022679"/>
    </source>
</evidence>
<evidence type="ECO:0000313" key="12">
    <source>
        <dbReference type="RefSeq" id="XP_023931893.1"/>
    </source>
</evidence>
<dbReference type="GO" id="GO:0003899">
    <property type="term" value="F:DNA-directed RNA polymerase activity"/>
    <property type="evidence" value="ECO:0007669"/>
    <property type="project" value="UniProtKB-EC"/>
</dbReference>
<name>A0A2R2MNW2_LINAN</name>
<dbReference type="OrthoDB" id="10248617at2759"/>
<dbReference type="FunFam" id="3.90.1110.10:FF:000002">
    <property type="entry name" value="DNA-directed RNA polymerase subunit beta"/>
    <property type="match status" value="1"/>
</dbReference>
<dbReference type="Pfam" id="PF04561">
    <property type="entry name" value="RNA_pol_Rpb2_2"/>
    <property type="match status" value="1"/>
</dbReference>
<dbReference type="GO" id="GO:0006351">
    <property type="term" value="P:DNA-templated transcription"/>
    <property type="evidence" value="ECO:0007669"/>
    <property type="project" value="InterPro"/>
</dbReference>
<dbReference type="GO" id="GO:0000428">
    <property type="term" value="C:DNA-directed RNA polymerase complex"/>
    <property type="evidence" value="ECO:0007669"/>
    <property type="project" value="UniProtKB-KW"/>
</dbReference>